<dbReference type="AlphaFoldDB" id="A0AAV5A707"/>
<evidence type="ECO:0000313" key="2">
    <source>
        <dbReference type="EMBL" id="GJJ10411.1"/>
    </source>
</evidence>
<feature type="region of interest" description="Disordered" evidence="1">
    <location>
        <begin position="268"/>
        <end position="417"/>
    </location>
</feature>
<feature type="compositionally biased region" description="Polar residues" evidence="1">
    <location>
        <begin position="345"/>
        <end position="354"/>
    </location>
</feature>
<reference evidence="2" key="1">
    <citation type="submission" date="2021-10" db="EMBL/GenBank/DDBJ databases">
        <title>De novo Genome Assembly of Clathrus columnatus (Basidiomycota, Fungi) Using Illumina and Nanopore Sequence Data.</title>
        <authorList>
            <person name="Ogiso-Tanaka E."/>
            <person name="Itagaki H."/>
            <person name="Hosoya T."/>
            <person name="Hosaka K."/>
        </authorList>
    </citation>
    <scope>NUCLEOTIDE SEQUENCE</scope>
    <source>
        <strain evidence="2">MO-923</strain>
    </source>
</reference>
<organism evidence="2 3">
    <name type="scientific">Clathrus columnatus</name>
    <dbReference type="NCBI Taxonomy" id="1419009"/>
    <lineage>
        <taxon>Eukaryota</taxon>
        <taxon>Fungi</taxon>
        <taxon>Dikarya</taxon>
        <taxon>Basidiomycota</taxon>
        <taxon>Agaricomycotina</taxon>
        <taxon>Agaricomycetes</taxon>
        <taxon>Phallomycetidae</taxon>
        <taxon>Phallales</taxon>
        <taxon>Clathraceae</taxon>
        <taxon>Clathrus</taxon>
    </lineage>
</organism>
<dbReference type="Proteomes" id="UP001050691">
    <property type="component" value="Unassembled WGS sequence"/>
</dbReference>
<evidence type="ECO:0000313" key="3">
    <source>
        <dbReference type="Proteomes" id="UP001050691"/>
    </source>
</evidence>
<feature type="compositionally biased region" description="Polar residues" evidence="1">
    <location>
        <begin position="155"/>
        <end position="165"/>
    </location>
</feature>
<sequence length="417" mass="45281">MLDSSPIRGPVRGTTAQPPPPPSKKKRNAAEAFLSPPPTGRPKKVNRPTLTARRGSYIGDSDVEEGDGEDEDDDGEFVGRKILFPTSPSARAGAQAEQTVEDDEFFAPTASPAVPVDTPTHRSVSPVRRSARLQAAATISSAPSTPVKPKLKRSLSLSVSPTRVSNRLKRQREEDRENKGKCKAHELPVLDEDEDNPFLVKTPSPKSKQLKGKGKVTGTKTVQKDDDKVDGQIGRSEPRHVTYVFKGVKTHFPNPYYNLSPSAYKKAQLPLEHPDYEPLPPQPSQLKFKPSKKRSGMNGASGSRSNNGESSSKQYTDSEDEEYDDEEGEPVGEDAIANIDADNAEPSSPTQEEASLTFEPRTPDNKPKYSGFRSESGKPLLDSGPEGVRGAVMDSNEVGRMALGPIRDKGRSEGSKV</sequence>
<feature type="compositionally biased region" description="Basic and acidic residues" evidence="1">
    <location>
        <begin position="406"/>
        <end position="417"/>
    </location>
</feature>
<accession>A0AAV5A707</accession>
<feature type="compositionally biased region" description="Basic and acidic residues" evidence="1">
    <location>
        <begin position="171"/>
        <end position="188"/>
    </location>
</feature>
<gene>
    <name evidence="2" type="ORF">Clacol_004637</name>
</gene>
<keyword evidence="3" id="KW-1185">Reference proteome</keyword>
<comment type="caution">
    <text evidence="2">The sequence shown here is derived from an EMBL/GenBank/DDBJ whole genome shotgun (WGS) entry which is preliminary data.</text>
</comment>
<name>A0AAV5A707_9AGAM</name>
<proteinExistence type="predicted"/>
<feature type="compositionally biased region" description="Acidic residues" evidence="1">
    <location>
        <begin position="317"/>
        <end position="332"/>
    </location>
</feature>
<dbReference type="EMBL" id="BPWL01000005">
    <property type="protein sequence ID" value="GJJ10411.1"/>
    <property type="molecule type" value="Genomic_DNA"/>
</dbReference>
<feature type="compositionally biased region" description="Basic and acidic residues" evidence="1">
    <location>
        <begin position="222"/>
        <end position="235"/>
    </location>
</feature>
<evidence type="ECO:0000256" key="1">
    <source>
        <dbReference type="SAM" id="MobiDB-lite"/>
    </source>
</evidence>
<protein>
    <submittedName>
        <fullName evidence="2">Uncharacterized protein</fullName>
    </submittedName>
</protein>
<feature type="compositionally biased region" description="Low complexity" evidence="1">
    <location>
        <begin position="296"/>
        <end position="312"/>
    </location>
</feature>
<feature type="compositionally biased region" description="Acidic residues" evidence="1">
    <location>
        <begin position="61"/>
        <end position="76"/>
    </location>
</feature>
<feature type="compositionally biased region" description="Low complexity" evidence="1">
    <location>
        <begin position="135"/>
        <end position="145"/>
    </location>
</feature>
<feature type="region of interest" description="Disordered" evidence="1">
    <location>
        <begin position="1"/>
        <end position="235"/>
    </location>
</feature>